<evidence type="ECO:0000256" key="2">
    <source>
        <dbReference type="ARBA" id="ARBA00022737"/>
    </source>
</evidence>
<evidence type="ECO:0000313" key="7">
    <source>
        <dbReference type="Proteomes" id="UP000037977"/>
    </source>
</evidence>
<evidence type="ECO:0000313" key="6">
    <source>
        <dbReference type="EMBL" id="KOY82955.1"/>
    </source>
</evidence>
<keyword evidence="7" id="KW-1185">Reference proteome</keyword>
<dbReference type="Gene3D" id="3.40.50.300">
    <property type="entry name" value="P-loop containing nucleotide triphosphate hydrolases"/>
    <property type="match status" value="1"/>
</dbReference>
<keyword evidence="3" id="KW-0547">Nucleotide-binding</keyword>
<dbReference type="PANTHER" id="PTHR43790:SF9">
    <property type="entry name" value="GALACTOFURANOSE TRANSPORTER ATP-BINDING PROTEIN YTFR"/>
    <property type="match status" value="1"/>
</dbReference>
<evidence type="ECO:0000256" key="4">
    <source>
        <dbReference type="ARBA" id="ARBA00022840"/>
    </source>
</evidence>
<gene>
    <name evidence="6" type="ORF">ADM90_06440</name>
</gene>
<keyword evidence="1" id="KW-0813">Transport</keyword>
<dbReference type="PATRIC" id="fig|33935.3.peg.717"/>
<sequence>MKTLLDVQNITKQYRGKKILENVSFSIYTNQIVALVGKNGSGKSTLVNYSHHLLPLRVA</sequence>
<comment type="caution">
    <text evidence="6">The sequence shown here is derived from an EMBL/GenBank/DDBJ whole genome shotgun (WGS) entry which is preliminary data.</text>
</comment>
<dbReference type="EMBL" id="LGCI01000005">
    <property type="protein sequence ID" value="KOY82955.1"/>
    <property type="molecule type" value="Genomic_DNA"/>
</dbReference>
<dbReference type="GO" id="GO:0005524">
    <property type="term" value="F:ATP binding"/>
    <property type="evidence" value="ECO:0007669"/>
    <property type="project" value="UniProtKB-KW"/>
</dbReference>
<dbReference type="PANTHER" id="PTHR43790">
    <property type="entry name" value="CARBOHYDRATE TRANSPORT ATP-BINDING PROTEIN MG119-RELATED"/>
    <property type="match status" value="1"/>
</dbReference>
<evidence type="ECO:0000256" key="1">
    <source>
        <dbReference type="ARBA" id="ARBA00022448"/>
    </source>
</evidence>
<dbReference type="Pfam" id="PF00005">
    <property type="entry name" value="ABC_tran"/>
    <property type="match status" value="1"/>
</dbReference>
<name>A0A0N0CWC5_9BACI</name>
<accession>A0A0N0CWC5</accession>
<dbReference type="InterPro" id="IPR027417">
    <property type="entry name" value="P-loop_NTPase"/>
</dbReference>
<keyword evidence="4" id="KW-0067">ATP-binding</keyword>
<evidence type="ECO:0000256" key="3">
    <source>
        <dbReference type="ARBA" id="ARBA00022741"/>
    </source>
</evidence>
<dbReference type="RefSeq" id="WP_053994193.1">
    <property type="nucleotide sequence ID" value="NZ_CP065643.1"/>
</dbReference>
<dbReference type="Proteomes" id="UP000037977">
    <property type="component" value="Unassembled WGS sequence"/>
</dbReference>
<protein>
    <recommendedName>
        <fullName evidence="5">ABC transporter domain-containing protein</fullName>
    </recommendedName>
</protein>
<dbReference type="AlphaFoldDB" id="A0A0N0CWC5"/>
<feature type="domain" description="ABC transporter" evidence="5">
    <location>
        <begin position="20"/>
        <end position="49"/>
    </location>
</feature>
<dbReference type="SUPFAM" id="SSF52540">
    <property type="entry name" value="P-loop containing nucleoside triphosphate hydrolases"/>
    <property type="match status" value="1"/>
</dbReference>
<reference evidence="6 7" key="1">
    <citation type="submission" date="2015-07" db="EMBL/GenBank/DDBJ databases">
        <title>Genome sequencing project for genomic taxonomy and phylogenomics of Bacillus-like bacteria.</title>
        <authorList>
            <person name="Liu B."/>
            <person name="Wang J."/>
            <person name="Zhu Y."/>
            <person name="Liu G."/>
            <person name="Chen Q."/>
            <person name="Chen Z."/>
            <person name="Che J."/>
            <person name="Ge C."/>
            <person name="Shi H."/>
            <person name="Pan Z."/>
            <person name="Liu X."/>
        </authorList>
    </citation>
    <scope>NUCLEOTIDE SEQUENCE [LARGE SCALE GENOMIC DNA]</scope>
    <source>
        <strain evidence="6 7">DSM 54</strain>
    </source>
</reference>
<organism evidence="6 7">
    <name type="scientific">Lysinibacillus macroides</name>
    <dbReference type="NCBI Taxonomy" id="33935"/>
    <lineage>
        <taxon>Bacteria</taxon>
        <taxon>Bacillati</taxon>
        <taxon>Bacillota</taxon>
        <taxon>Bacilli</taxon>
        <taxon>Bacillales</taxon>
        <taxon>Bacillaceae</taxon>
        <taxon>Lysinibacillus</taxon>
    </lineage>
</organism>
<dbReference type="GO" id="GO:0016887">
    <property type="term" value="F:ATP hydrolysis activity"/>
    <property type="evidence" value="ECO:0007669"/>
    <property type="project" value="InterPro"/>
</dbReference>
<dbReference type="InterPro" id="IPR003439">
    <property type="entry name" value="ABC_transporter-like_ATP-bd"/>
</dbReference>
<dbReference type="InterPro" id="IPR050107">
    <property type="entry name" value="ABC_carbohydrate_import_ATPase"/>
</dbReference>
<keyword evidence="2" id="KW-0677">Repeat</keyword>
<dbReference type="STRING" id="33935.ADM90_06440"/>
<proteinExistence type="predicted"/>
<evidence type="ECO:0000259" key="5">
    <source>
        <dbReference type="Pfam" id="PF00005"/>
    </source>
</evidence>